<dbReference type="EMBL" id="SLXQ01000009">
    <property type="protein sequence ID" value="TCP49293.1"/>
    <property type="molecule type" value="Genomic_DNA"/>
</dbReference>
<dbReference type="Pfam" id="PF13374">
    <property type="entry name" value="TPR_10"/>
    <property type="match status" value="1"/>
</dbReference>
<dbReference type="InterPro" id="IPR027417">
    <property type="entry name" value="P-loop_NTPase"/>
</dbReference>
<keyword evidence="2" id="KW-0805">Transcription regulation</keyword>
<dbReference type="SMART" id="SM00028">
    <property type="entry name" value="TPR"/>
    <property type="match status" value="5"/>
</dbReference>
<dbReference type="Proteomes" id="UP000294911">
    <property type="component" value="Unassembled WGS sequence"/>
</dbReference>
<dbReference type="AlphaFoldDB" id="A0A4R2QIV3"/>
<reference evidence="8 9" key="1">
    <citation type="submission" date="2019-03" db="EMBL/GenBank/DDBJ databases">
        <title>Genomic Encyclopedia of Type Strains, Phase IV (KMG-IV): sequencing the most valuable type-strain genomes for metagenomic binning, comparative biology and taxonomic classification.</title>
        <authorList>
            <person name="Goeker M."/>
        </authorList>
    </citation>
    <scope>NUCLEOTIDE SEQUENCE [LARGE SCALE GENOMIC DNA]</scope>
    <source>
        <strain evidence="8 9">DSM 45765</strain>
    </source>
</reference>
<dbReference type="InterPro" id="IPR016032">
    <property type="entry name" value="Sig_transdc_resp-reg_C-effctor"/>
</dbReference>
<sequence>MDFRVLGPLEVWHAGTVTPVTAPMQRALLATLVLRAGDIVSVDAIIDQLWGPEPPDSAHVTVRNYVQRLRKVLPEQVLETTPPGYRLRVNRDTIDANRFTDLASQAREVAAANPVAAAKLFGQALALWRGTPLSDLGDAPIQLMQAPRLEELYLNTLEESIEVRLRLGWHAQLVAELTELTGLYPLRERLCKQLMVALYRCRRSAEALNCYRRIRSRLVAELGIEPGSELRQLEQSILREDLTLSVPFVRIATDQPGRAPAPDELPAPIGTFLGRGTELAELRERFSTPNPAGPPVCMIYGPGGVGKSTVAVQLAHELKASYPDGVLYVDLHGSTTGKAPVEAAEVLRTLLNELGAPETTGDVLAARAYRARLQGRKVLVILDNAGTSSQVIPAIPDDPGCAVIVTSRHPIVGPDGATHIHLDVLPPEQAVALLGRIVGQRRVTAEQHAASRLAALCGHLPLALRIIATRAATRPHWPLQTWVDLLDDERGRLDELSTPDLDIRASILVSIDELTQSTRQDDRRALELFIALGEVAVDAYTPSMAAALTGWSEAAATAGLEQLVDAQLLYSPRPAKYAMYDLVGVLARERAQEQPTEHGLGRARLAAEWYLAAAHDAHRTLTGTGLPIRVHIPPNRTTGFPDRSSALHWLDNELEGIIAVGTRLAATRQRCAPLLTAMLRMLAVYFNTTMQWAQRSALSRLVLDTARQEDDRYGQGVALMNLGVVASQRDQLAEADRYYQHSLAELAESRSDYEYARLLQNLTALHSILGQPQRGEQYAADALHAAREHGYRDLESGALNNLAIIHLRRQEPERARGLLDESVRVAKAIGSHYQLSTALNSLTQVYGAVGDHEQALRCAQEALRTNEGVGNTRQAIECLINLANTLRKLGRLDEARQRYEQARERLAEIGTREQIQLNIMMDHLLRDDQPSAA</sequence>
<evidence type="ECO:0000256" key="5">
    <source>
        <dbReference type="PROSITE-ProRule" id="PRU01091"/>
    </source>
</evidence>
<evidence type="ECO:0000256" key="3">
    <source>
        <dbReference type="ARBA" id="ARBA00023125"/>
    </source>
</evidence>
<dbReference type="InterPro" id="IPR003593">
    <property type="entry name" value="AAA+_ATPase"/>
</dbReference>
<dbReference type="SMART" id="SM00862">
    <property type="entry name" value="Trans_reg_C"/>
    <property type="match status" value="1"/>
</dbReference>
<dbReference type="SMART" id="SM00382">
    <property type="entry name" value="AAA"/>
    <property type="match status" value="1"/>
</dbReference>
<dbReference type="InterPro" id="IPR019734">
    <property type="entry name" value="TPR_rpt"/>
</dbReference>
<dbReference type="GO" id="GO:0000160">
    <property type="term" value="P:phosphorelay signal transduction system"/>
    <property type="evidence" value="ECO:0007669"/>
    <property type="project" value="InterPro"/>
</dbReference>
<dbReference type="Pfam" id="PF00486">
    <property type="entry name" value="Trans_reg_C"/>
    <property type="match status" value="1"/>
</dbReference>
<dbReference type="SMART" id="SM01043">
    <property type="entry name" value="BTAD"/>
    <property type="match status" value="1"/>
</dbReference>
<dbReference type="PANTHER" id="PTHR35807:SF1">
    <property type="entry name" value="TRANSCRIPTIONAL REGULATOR REDD"/>
    <property type="match status" value="1"/>
</dbReference>
<comment type="similarity">
    <text evidence="1">Belongs to the AfsR/DnrI/RedD regulatory family.</text>
</comment>
<dbReference type="Pfam" id="PF13191">
    <property type="entry name" value="AAA_16"/>
    <property type="match status" value="1"/>
</dbReference>
<accession>A0A4R2QIV3</accession>
<comment type="caution">
    <text evidence="8">The sequence shown here is derived from an EMBL/GenBank/DDBJ whole genome shotgun (WGS) entry which is preliminary data.</text>
</comment>
<dbReference type="PRINTS" id="PR00364">
    <property type="entry name" value="DISEASERSIST"/>
</dbReference>
<dbReference type="RefSeq" id="WP_132878590.1">
    <property type="nucleotide sequence ID" value="NZ_SLXQ01000009.1"/>
</dbReference>
<protein>
    <submittedName>
        <fullName evidence="8">DNA-binding SARP family transcriptional activator</fullName>
    </submittedName>
</protein>
<feature type="DNA-binding region" description="OmpR/PhoB-type" evidence="5">
    <location>
        <begin position="1"/>
        <end position="89"/>
    </location>
</feature>
<dbReference type="PANTHER" id="PTHR35807">
    <property type="entry name" value="TRANSCRIPTIONAL REGULATOR REDD-RELATED"/>
    <property type="match status" value="1"/>
</dbReference>
<keyword evidence="3 5" id="KW-0238">DNA-binding</keyword>
<keyword evidence="4" id="KW-0804">Transcription</keyword>
<evidence type="ECO:0000313" key="8">
    <source>
        <dbReference type="EMBL" id="TCP49293.1"/>
    </source>
</evidence>
<keyword evidence="6" id="KW-0175">Coiled coil</keyword>
<dbReference type="Gene3D" id="1.10.10.10">
    <property type="entry name" value="Winged helix-like DNA-binding domain superfamily/Winged helix DNA-binding domain"/>
    <property type="match status" value="1"/>
</dbReference>
<dbReference type="InterPro" id="IPR011990">
    <property type="entry name" value="TPR-like_helical_dom_sf"/>
</dbReference>
<feature type="domain" description="OmpR/PhoB-type" evidence="7">
    <location>
        <begin position="1"/>
        <end position="89"/>
    </location>
</feature>
<keyword evidence="9" id="KW-1185">Reference proteome</keyword>
<evidence type="ECO:0000256" key="6">
    <source>
        <dbReference type="SAM" id="Coils"/>
    </source>
</evidence>
<dbReference type="Pfam" id="PF03704">
    <property type="entry name" value="BTAD"/>
    <property type="match status" value="1"/>
</dbReference>
<gene>
    <name evidence="8" type="ORF">EV191_109115</name>
</gene>
<name>A0A4R2QIV3_9PSEU</name>
<dbReference type="CDD" id="cd15831">
    <property type="entry name" value="BTAD"/>
    <property type="match status" value="1"/>
</dbReference>
<evidence type="ECO:0000256" key="4">
    <source>
        <dbReference type="ARBA" id="ARBA00023163"/>
    </source>
</evidence>
<dbReference type="GO" id="GO:0003677">
    <property type="term" value="F:DNA binding"/>
    <property type="evidence" value="ECO:0007669"/>
    <property type="project" value="UniProtKB-UniRule"/>
</dbReference>
<dbReference type="SUPFAM" id="SSF48452">
    <property type="entry name" value="TPR-like"/>
    <property type="match status" value="2"/>
</dbReference>
<dbReference type="InterPro" id="IPR051677">
    <property type="entry name" value="AfsR-DnrI-RedD_regulator"/>
</dbReference>
<dbReference type="Gene3D" id="1.25.40.10">
    <property type="entry name" value="Tetratricopeptide repeat domain"/>
    <property type="match status" value="2"/>
</dbReference>
<evidence type="ECO:0000256" key="1">
    <source>
        <dbReference type="ARBA" id="ARBA00005820"/>
    </source>
</evidence>
<dbReference type="SUPFAM" id="SSF46894">
    <property type="entry name" value="C-terminal effector domain of the bipartite response regulators"/>
    <property type="match status" value="1"/>
</dbReference>
<dbReference type="InterPro" id="IPR001867">
    <property type="entry name" value="OmpR/PhoB-type_DNA-bd"/>
</dbReference>
<dbReference type="InterPro" id="IPR005158">
    <property type="entry name" value="BTAD"/>
</dbReference>
<evidence type="ECO:0000256" key="2">
    <source>
        <dbReference type="ARBA" id="ARBA00023015"/>
    </source>
</evidence>
<dbReference type="InterPro" id="IPR041664">
    <property type="entry name" value="AAA_16"/>
</dbReference>
<feature type="coiled-coil region" evidence="6">
    <location>
        <begin position="882"/>
        <end position="912"/>
    </location>
</feature>
<dbReference type="InterPro" id="IPR036388">
    <property type="entry name" value="WH-like_DNA-bd_sf"/>
</dbReference>
<dbReference type="OrthoDB" id="3594253at2"/>
<organism evidence="8 9">
    <name type="scientific">Tamaricihabitans halophyticus</name>
    <dbReference type="NCBI Taxonomy" id="1262583"/>
    <lineage>
        <taxon>Bacteria</taxon>
        <taxon>Bacillati</taxon>
        <taxon>Actinomycetota</taxon>
        <taxon>Actinomycetes</taxon>
        <taxon>Pseudonocardiales</taxon>
        <taxon>Pseudonocardiaceae</taxon>
        <taxon>Tamaricihabitans</taxon>
    </lineage>
</organism>
<dbReference type="GO" id="GO:0043531">
    <property type="term" value="F:ADP binding"/>
    <property type="evidence" value="ECO:0007669"/>
    <property type="project" value="InterPro"/>
</dbReference>
<dbReference type="PROSITE" id="PS51755">
    <property type="entry name" value="OMPR_PHOB"/>
    <property type="match status" value="1"/>
</dbReference>
<evidence type="ECO:0000259" key="7">
    <source>
        <dbReference type="PROSITE" id="PS51755"/>
    </source>
</evidence>
<proteinExistence type="inferred from homology"/>
<dbReference type="GO" id="GO:0006355">
    <property type="term" value="P:regulation of DNA-templated transcription"/>
    <property type="evidence" value="ECO:0007669"/>
    <property type="project" value="InterPro"/>
</dbReference>
<dbReference type="SUPFAM" id="SSF52540">
    <property type="entry name" value="P-loop containing nucleoside triphosphate hydrolases"/>
    <property type="match status" value="1"/>
</dbReference>
<evidence type="ECO:0000313" key="9">
    <source>
        <dbReference type="Proteomes" id="UP000294911"/>
    </source>
</evidence>
<dbReference type="Pfam" id="PF13424">
    <property type="entry name" value="TPR_12"/>
    <property type="match status" value="1"/>
</dbReference>
<dbReference type="Gene3D" id="3.40.50.300">
    <property type="entry name" value="P-loop containing nucleotide triphosphate hydrolases"/>
    <property type="match status" value="1"/>
</dbReference>